<evidence type="ECO:0000313" key="3">
    <source>
        <dbReference type="Proteomes" id="UP000238362"/>
    </source>
</evidence>
<feature type="transmembrane region" description="Helical" evidence="1">
    <location>
        <begin position="78"/>
        <end position="100"/>
    </location>
</feature>
<accession>A0A2T0LWU2</accession>
<organism evidence="2 3">
    <name type="scientific">Prauserella shujinwangii</name>
    <dbReference type="NCBI Taxonomy" id="1453103"/>
    <lineage>
        <taxon>Bacteria</taxon>
        <taxon>Bacillati</taxon>
        <taxon>Actinomycetota</taxon>
        <taxon>Actinomycetes</taxon>
        <taxon>Pseudonocardiales</taxon>
        <taxon>Pseudonocardiaceae</taxon>
        <taxon>Prauserella</taxon>
    </lineage>
</organism>
<comment type="caution">
    <text evidence="2">The sequence shown here is derived from an EMBL/GenBank/DDBJ whole genome shotgun (WGS) entry which is preliminary data.</text>
</comment>
<feature type="transmembrane region" description="Helical" evidence="1">
    <location>
        <begin position="107"/>
        <end position="127"/>
    </location>
</feature>
<feature type="transmembrane region" description="Helical" evidence="1">
    <location>
        <begin position="199"/>
        <end position="225"/>
    </location>
</feature>
<evidence type="ECO:0000256" key="1">
    <source>
        <dbReference type="SAM" id="Phobius"/>
    </source>
</evidence>
<reference evidence="2 3" key="1">
    <citation type="submission" date="2018-03" db="EMBL/GenBank/DDBJ databases">
        <title>Genomic Encyclopedia of Type Strains, Phase III (KMG-III): the genomes of soil and plant-associated and newly described type strains.</title>
        <authorList>
            <person name="Whitman W."/>
        </authorList>
    </citation>
    <scope>NUCLEOTIDE SEQUENCE [LARGE SCALE GENOMIC DNA]</scope>
    <source>
        <strain evidence="2 3">CGMCC 4.7125</strain>
    </source>
</reference>
<proteinExistence type="predicted"/>
<feature type="transmembrane region" description="Helical" evidence="1">
    <location>
        <begin position="6"/>
        <end position="32"/>
    </location>
</feature>
<dbReference type="RefSeq" id="WP_106178576.1">
    <property type="nucleotide sequence ID" value="NZ_PVNH01000004.1"/>
</dbReference>
<protein>
    <submittedName>
        <fullName evidence="2">Uncharacterized protein</fullName>
    </submittedName>
</protein>
<dbReference type="AlphaFoldDB" id="A0A2T0LWU2"/>
<feature type="transmembrane region" description="Helical" evidence="1">
    <location>
        <begin position="282"/>
        <end position="301"/>
    </location>
</feature>
<gene>
    <name evidence="2" type="ORF">B0I33_104312</name>
</gene>
<feature type="transmembrane region" description="Helical" evidence="1">
    <location>
        <begin position="160"/>
        <end position="179"/>
    </location>
</feature>
<keyword evidence="1" id="KW-0472">Membrane</keyword>
<dbReference type="Proteomes" id="UP000238362">
    <property type="component" value="Unassembled WGS sequence"/>
</dbReference>
<keyword evidence="1" id="KW-1133">Transmembrane helix</keyword>
<feature type="transmembrane region" description="Helical" evidence="1">
    <location>
        <begin position="237"/>
        <end position="262"/>
    </location>
</feature>
<evidence type="ECO:0000313" key="2">
    <source>
        <dbReference type="EMBL" id="PRX48495.1"/>
    </source>
</evidence>
<dbReference type="EMBL" id="PVNH01000004">
    <property type="protein sequence ID" value="PRX48495.1"/>
    <property type="molecule type" value="Genomic_DNA"/>
</dbReference>
<name>A0A2T0LWU2_9PSEU</name>
<sequence>MRLAAGLPVVLAVAASVAGWWLLLGVGVAALLAFGTRWAVPQGRGGLLRGARIGTLLGVAVLAGSAFAAYAADVVPGHARWPGGLLVAGAAVAVAAGIRFTAYWRRWVLGVLCAAAVVFTSVCVAIAPAAHTAPGSPDAGVLASAAVLYPLLGGLRGVRLAAAAASAAVVAAAALYQLGPVRLGLSVTSLRDVLVAADARVLLPLLAAVVTVAAAGAAVAALAAVRDELPGRGRTGVLVPGLAAALGAVVLAPAGAVLLAALLALTEVLLTAGSALRGGRRLPAAAVAVLAAAMLAGMVLVR</sequence>
<keyword evidence="1" id="KW-0812">Transmembrane</keyword>
<feature type="transmembrane region" description="Helical" evidence="1">
    <location>
        <begin position="53"/>
        <end position="72"/>
    </location>
</feature>
<keyword evidence="3" id="KW-1185">Reference proteome</keyword>